<evidence type="ECO:0008006" key="2">
    <source>
        <dbReference type="Google" id="ProtNLM"/>
    </source>
</evidence>
<name>A0A0W8FRV1_9ZZZZ</name>
<gene>
    <name evidence="1" type="ORF">ASZ90_006689</name>
</gene>
<evidence type="ECO:0000313" key="1">
    <source>
        <dbReference type="EMBL" id="KUG23524.1"/>
    </source>
</evidence>
<protein>
    <recommendedName>
        <fullName evidence="2">Tryptophan synthase subunit beta like protein</fullName>
    </recommendedName>
</protein>
<comment type="caution">
    <text evidence="1">The sequence shown here is derived from an EMBL/GenBank/DDBJ whole genome shotgun (WGS) entry which is preliminary data.</text>
</comment>
<reference evidence="1" key="1">
    <citation type="journal article" date="2015" name="Proc. Natl. Acad. Sci. U.S.A.">
        <title>Networks of energetic and metabolic interactions define dynamics in microbial communities.</title>
        <authorList>
            <person name="Embree M."/>
            <person name="Liu J.K."/>
            <person name="Al-Bassam M.M."/>
            <person name="Zengler K."/>
        </authorList>
    </citation>
    <scope>NUCLEOTIDE SEQUENCE</scope>
</reference>
<dbReference type="AlphaFoldDB" id="A0A0W8FRV1"/>
<organism evidence="1">
    <name type="scientific">hydrocarbon metagenome</name>
    <dbReference type="NCBI Taxonomy" id="938273"/>
    <lineage>
        <taxon>unclassified sequences</taxon>
        <taxon>metagenomes</taxon>
        <taxon>ecological metagenomes</taxon>
    </lineage>
</organism>
<proteinExistence type="predicted"/>
<accession>A0A0W8FRV1</accession>
<sequence>MPYIERSADGKIIGLRTVAGPDTTEKKSLNDEEVLDFLKDNMDSKFLESLLVHSDAGLIRLLEDLINLLTKKNIILFTELPEKAQEKIIEREQIREKMSSQNIIVEEII</sequence>
<dbReference type="EMBL" id="LNQE01000901">
    <property type="protein sequence ID" value="KUG23524.1"/>
    <property type="molecule type" value="Genomic_DNA"/>
</dbReference>